<accession>A0A4C1YB78</accession>
<proteinExistence type="predicted"/>
<keyword evidence="2" id="KW-1185">Reference proteome</keyword>
<evidence type="ECO:0000313" key="1">
    <source>
        <dbReference type="EMBL" id="GBP72204.1"/>
    </source>
</evidence>
<reference evidence="1 2" key="1">
    <citation type="journal article" date="2019" name="Commun. Biol.">
        <title>The bagworm genome reveals a unique fibroin gene that provides high tensile strength.</title>
        <authorList>
            <person name="Kono N."/>
            <person name="Nakamura H."/>
            <person name="Ohtoshi R."/>
            <person name="Tomita M."/>
            <person name="Numata K."/>
            <person name="Arakawa K."/>
        </authorList>
    </citation>
    <scope>NUCLEOTIDE SEQUENCE [LARGE SCALE GENOMIC DNA]</scope>
</reference>
<protein>
    <submittedName>
        <fullName evidence="1">Uncharacterized protein</fullName>
    </submittedName>
</protein>
<sequence>MPSLSPRMTKALNVVFWLCGGTVFQRLTLKLNVTLARGEYIKPNNTLQYAIKSERTRRRGLKWEPGARRVHLNRLLYHYKTAGAGVTPAPRRAGRRTKGTLILICINSSLGGRKKMRASAAAMRSTQSGSPLRHAI</sequence>
<organism evidence="1 2">
    <name type="scientific">Eumeta variegata</name>
    <name type="common">Bagworm moth</name>
    <name type="synonym">Eumeta japonica</name>
    <dbReference type="NCBI Taxonomy" id="151549"/>
    <lineage>
        <taxon>Eukaryota</taxon>
        <taxon>Metazoa</taxon>
        <taxon>Ecdysozoa</taxon>
        <taxon>Arthropoda</taxon>
        <taxon>Hexapoda</taxon>
        <taxon>Insecta</taxon>
        <taxon>Pterygota</taxon>
        <taxon>Neoptera</taxon>
        <taxon>Endopterygota</taxon>
        <taxon>Lepidoptera</taxon>
        <taxon>Glossata</taxon>
        <taxon>Ditrysia</taxon>
        <taxon>Tineoidea</taxon>
        <taxon>Psychidae</taxon>
        <taxon>Oiketicinae</taxon>
        <taxon>Eumeta</taxon>
    </lineage>
</organism>
<dbReference type="EMBL" id="BGZK01001137">
    <property type="protein sequence ID" value="GBP72204.1"/>
    <property type="molecule type" value="Genomic_DNA"/>
</dbReference>
<name>A0A4C1YB78_EUMVA</name>
<comment type="caution">
    <text evidence="1">The sequence shown here is derived from an EMBL/GenBank/DDBJ whole genome shotgun (WGS) entry which is preliminary data.</text>
</comment>
<evidence type="ECO:0000313" key="2">
    <source>
        <dbReference type="Proteomes" id="UP000299102"/>
    </source>
</evidence>
<dbReference type="AlphaFoldDB" id="A0A4C1YB78"/>
<dbReference type="Proteomes" id="UP000299102">
    <property type="component" value="Unassembled WGS sequence"/>
</dbReference>
<gene>
    <name evidence="1" type="ORF">EVAR_51111_1</name>
</gene>